<feature type="non-terminal residue" evidence="2">
    <location>
        <position position="71"/>
    </location>
</feature>
<name>A0ABD0NLE0_CIRMR</name>
<dbReference type="Proteomes" id="UP001529510">
    <property type="component" value="Unassembled WGS sequence"/>
</dbReference>
<feature type="compositionally biased region" description="Pro residues" evidence="1">
    <location>
        <begin position="1"/>
        <end position="11"/>
    </location>
</feature>
<dbReference type="AlphaFoldDB" id="A0ABD0NLE0"/>
<evidence type="ECO:0000313" key="2">
    <source>
        <dbReference type="EMBL" id="KAL0161986.1"/>
    </source>
</evidence>
<accession>A0ABD0NLE0</accession>
<comment type="caution">
    <text evidence="2">The sequence shown here is derived from an EMBL/GenBank/DDBJ whole genome shotgun (WGS) entry which is preliminary data.</text>
</comment>
<feature type="non-terminal residue" evidence="2">
    <location>
        <position position="1"/>
    </location>
</feature>
<protein>
    <submittedName>
        <fullName evidence="2">Uncharacterized protein</fullName>
    </submittedName>
</protein>
<feature type="region of interest" description="Disordered" evidence="1">
    <location>
        <begin position="51"/>
        <end position="71"/>
    </location>
</feature>
<reference evidence="2 3" key="1">
    <citation type="submission" date="2024-05" db="EMBL/GenBank/DDBJ databases">
        <title>Genome sequencing and assembly of Indian major carp, Cirrhinus mrigala (Hamilton, 1822).</title>
        <authorList>
            <person name="Mohindra V."/>
            <person name="Chowdhury L.M."/>
            <person name="Lal K."/>
            <person name="Jena J.K."/>
        </authorList>
    </citation>
    <scope>NUCLEOTIDE SEQUENCE [LARGE SCALE GENOMIC DNA]</scope>
    <source>
        <strain evidence="2">CM1030</strain>
        <tissue evidence="2">Blood</tissue>
    </source>
</reference>
<organism evidence="2 3">
    <name type="scientific">Cirrhinus mrigala</name>
    <name type="common">Mrigala</name>
    <dbReference type="NCBI Taxonomy" id="683832"/>
    <lineage>
        <taxon>Eukaryota</taxon>
        <taxon>Metazoa</taxon>
        <taxon>Chordata</taxon>
        <taxon>Craniata</taxon>
        <taxon>Vertebrata</taxon>
        <taxon>Euteleostomi</taxon>
        <taxon>Actinopterygii</taxon>
        <taxon>Neopterygii</taxon>
        <taxon>Teleostei</taxon>
        <taxon>Ostariophysi</taxon>
        <taxon>Cypriniformes</taxon>
        <taxon>Cyprinidae</taxon>
        <taxon>Labeoninae</taxon>
        <taxon>Labeonini</taxon>
        <taxon>Cirrhinus</taxon>
    </lineage>
</organism>
<proteinExistence type="predicted"/>
<keyword evidence="3" id="KW-1185">Reference proteome</keyword>
<sequence>DRFKAPPPTPPGYQGLTLGDAQEGGALRPAHVKPPEYSVALQRCKLRHSLAEPNLSRPPSVTLHSLPDSEE</sequence>
<gene>
    <name evidence="2" type="ORF">M9458_041382</name>
</gene>
<dbReference type="EMBL" id="JAMKFB020000021">
    <property type="protein sequence ID" value="KAL0161986.1"/>
    <property type="molecule type" value="Genomic_DNA"/>
</dbReference>
<evidence type="ECO:0000313" key="3">
    <source>
        <dbReference type="Proteomes" id="UP001529510"/>
    </source>
</evidence>
<evidence type="ECO:0000256" key="1">
    <source>
        <dbReference type="SAM" id="MobiDB-lite"/>
    </source>
</evidence>
<feature type="region of interest" description="Disordered" evidence="1">
    <location>
        <begin position="1"/>
        <end position="30"/>
    </location>
</feature>